<protein>
    <submittedName>
        <fullName evidence="4">NEDD8 ultimate buster 1</fullName>
    </submittedName>
</protein>
<accession>A0AAD8JGY2</accession>
<dbReference type="SUPFAM" id="SSF46934">
    <property type="entry name" value="UBA-like"/>
    <property type="match status" value="3"/>
</dbReference>
<dbReference type="InterPro" id="IPR009060">
    <property type="entry name" value="UBA-like_sf"/>
</dbReference>
<comment type="caution">
    <text evidence="4">The sequence shown here is derived from an EMBL/GenBank/DDBJ whole genome shotgun (WGS) entry which is preliminary data.</text>
</comment>
<evidence type="ECO:0000313" key="5">
    <source>
        <dbReference type="Proteomes" id="UP001237642"/>
    </source>
</evidence>
<dbReference type="InterPro" id="IPR000626">
    <property type="entry name" value="Ubiquitin-like_dom"/>
</dbReference>
<evidence type="ECO:0000259" key="3">
    <source>
        <dbReference type="PROSITE" id="PS50053"/>
    </source>
</evidence>
<feature type="domain" description="UBA" evidence="2">
    <location>
        <begin position="416"/>
        <end position="458"/>
    </location>
</feature>
<dbReference type="GO" id="GO:0031593">
    <property type="term" value="F:polyubiquitin modification-dependent protein binding"/>
    <property type="evidence" value="ECO:0007669"/>
    <property type="project" value="UniProtKB-ARBA"/>
</dbReference>
<feature type="region of interest" description="Disordered" evidence="1">
    <location>
        <begin position="483"/>
        <end position="545"/>
    </location>
</feature>
<dbReference type="Pfam" id="PF18037">
    <property type="entry name" value="Ubiquitin_5"/>
    <property type="match status" value="1"/>
</dbReference>
<dbReference type="Gene3D" id="3.10.20.90">
    <property type="entry name" value="Phosphatidylinositol 3-kinase Catalytic Subunit, Chain A, domain 1"/>
    <property type="match status" value="1"/>
</dbReference>
<dbReference type="InterPro" id="IPR029071">
    <property type="entry name" value="Ubiquitin-like_domsf"/>
</dbReference>
<reference evidence="4" key="1">
    <citation type="submission" date="2023-02" db="EMBL/GenBank/DDBJ databases">
        <title>Genome of toxic invasive species Heracleum sosnowskyi carries increased number of genes despite the absence of recent whole-genome duplications.</title>
        <authorList>
            <person name="Schelkunov M."/>
            <person name="Shtratnikova V."/>
            <person name="Makarenko M."/>
            <person name="Klepikova A."/>
            <person name="Omelchenko D."/>
            <person name="Novikova G."/>
            <person name="Obukhova E."/>
            <person name="Bogdanov V."/>
            <person name="Penin A."/>
            <person name="Logacheva M."/>
        </authorList>
    </citation>
    <scope>NUCLEOTIDE SEQUENCE</scope>
    <source>
        <strain evidence="4">Hsosn_3</strain>
        <tissue evidence="4">Leaf</tissue>
    </source>
</reference>
<evidence type="ECO:0000259" key="2">
    <source>
        <dbReference type="PROSITE" id="PS50030"/>
    </source>
</evidence>
<dbReference type="SMART" id="SM00165">
    <property type="entry name" value="UBA"/>
    <property type="match status" value="3"/>
</dbReference>
<feature type="domain" description="Ubiquitin-like" evidence="3">
    <location>
        <begin position="23"/>
        <end position="70"/>
    </location>
</feature>
<feature type="compositionally biased region" description="Low complexity" evidence="1">
    <location>
        <begin position="497"/>
        <end position="510"/>
    </location>
</feature>
<name>A0AAD8JGY2_9APIA</name>
<dbReference type="GO" id="GO:2000058">
    <property type="term" value="P:regulation of ubiquitin-dependent protein catabolic process"/>
    <property type="evidence" value="ECO:0007669"/>
    <property type="project" value="TreeGrafter"/>
</dbReference>
<organism evidence="4 5">
    <name type="scientific">Heracleum sosnowskyi</name>
    <dbReference type="NCBI Taxonomy" id="360622"/>
    <lineage>
        <taxon>Eukaryota</taxon>
        <taxon>Viridiplantae</taxon>
        <taxon>Streptophyta</taxon>
        <taxon>Embryophyta</taxon>
        <taxon>Tracheophyta</taxon>
        <taxon>Spermatophyta</taxon>
        <taxon>Magnoliopsida</taxon>
        <taxon>eudicotyledons</taxon>
        <taxon>Gunneridae</taxon>
        <taxon>Pentapetalae</taxon>
        <taxon>asterids</taxon>
        <taxon>campanulids</taxon>
        <taxon>Apiales</taxon>
        <taxon>Apiaceae</taxon>
        <taxon>Apioideae</taxon>
        <taxon>apioid superclade</taxon>
        <taxon>Tordylieae</taxon>
        <taxon>Tordyliinae</taxon>
        <taxon>Heracleum</taxon>
    </lineage>
</organism>
<dbReference type="SMART" id="SM00213">
    <property type="entry name" value="UBQ"/>
    <property type="match status" value="1"/>
</dbReference>
<evidence type="ECO:0000256" key="1">
    <source>
        <dbReference type="SAM" id="MobiDB-lite"/>
    </source>
</evidence>
<feature type="domain" description="UBA" evidence="2">
    <location>
        <begin position="359"/>
        <end position="399"/>
    </location>
</feature>
<proteinExistence type="predicted"/>
<dbReference type="Proteomes" id="UP001237642">
    <property type="component" value="Unassembled WGS sequence"/>
</dbReference>
<dbReference type="InterPro" id="IPR041207">
    <property type="entry name" value="NUB1_ubiquitin-like_dom"/>
</dbReference>
<dbReference type="SUPFAM" id="SSF54236">
    <property type="entry name" value="Ubiquitin-like"/>
    <property type="match status" value="1"/>
</dbReference>
<gene>
    <name evidence="4" type="ORF">POM88_003096</name>
</gene>
<dbReference type="Gene3D" id="1.10.8.10">
    <property type="entry name" value="DNA helicase RuvA subunit, C-terminal domain"/>
    <property type="match status" value="2"/>
</dbReference>
<sequence>MAAKLKIAGAWSGVLEAELETWSVSMLRDQVAQRSGCGPESINLICAGKLLKDGDENLGQLGVKNNAKIMATRVSPHQGKALMLENQKALAEEERSIRLSRIKAAAMSLAKRHADGSLPIEDFNLELENQSGEKVQLGTENDQRAIMTGLMLHASAKQLIKRQQYEDALEVLAMGEEAFSLCDPKLIELVDNVPILQIDMVWCYFMLRDMSWLSLAGVRLAKARVGIERAHGKESSRVRVLQGGRCPELPLYLRMDLLEGVVAYHSGQLQKSKAFLASAQAKYLQLQVPDELLSLLLSMGYKQNDAKRALRMSGQDVGSAVELLVDLKEKKMRKREADRHRQRDIMEQKRFGITPLRKAVDLQRLSELESIGFERALAAEALRRNENDTQKALDDLTNPETNSAIQLNIESRRRKRLHQEADAVIEKLVSMGFPRPIATAAVDAFGTEDAALNHLLALHNNPNGSAAAAAVAAAVAAVANTANSSHPVPNVGGENISGSQASFSSQNSDDSNGESSTLNQEEERDVEMEDELTEELQRGDALSDYDIEVTIEGEAINEYLGLVTSAEENIEKVPSSE</sequence>
<reference evidence="4" key="2">
    <citation type="submission" date="2023-05" db="EMBL/GenBank/DDBJ databases">
        <authorList>
            <person name="Schelkunov M.I."/>
        </authorList>
    </citation>
    <scope>NUCLEOTIDE SEQUENCE</scope>
    <source>
        <strain evidence="4">Hsosn_3</strain>
        <tissue evidence="4">Leaf</tissue>
    </source>
</reference>
<feature type="compositionally biased region" description="Acidic residues" evidence="1">
    <location>
        <begin position="520"/>
        <end position="534"/>
    </location>
</feature>
<dbReference type="InterPro" id="IPR039749">
    <property type="entry name" value="NUB1"/>
</dbReference>
<dbReference type="PROSITE" id="PS50030">
    <property type="entry name" value="UBA"/>
    <property type="match status" value="3"/>
</dbReference>
<evidence type="ECO:0000313" key="4">
    <source>
        <dbReference type="EMBL" id="KAK1403491.1"/>
    </source>
</evidence>
<dbReference type="EMBL" id="JAUIZM010000001">
    <property type="protein sequence ID" value="KAK1403491.1"/>
    <property type="molecule type" value="Genomic_DNA"/>
</dbReference>
<dbReference type="PANTHER" id="PTHR12948">
    <property type="entry name" value="NEDD8 ULTIMATE BUSTER-1 BS4 PROTEIN"/>
    <property type="match status" value="1"/>
</dbReference>
<keyword evidence="5" id="KW-1185">Reference proteome</keyword>
<dbReference type="PROSITE" id="PS50053">
    <property type="entry name" value="UBIQUITIN_2"/>
    <property type="match status" value="1"/>
</dbReference>
<feature type="domain" description="UBA" evidence="2">
    <location>
        <begin position="287"/>
        <end position="327"/>
    </location>
</feature>
<dbReference type="AlphaFoldDB" id="A0AAD8JGY2"/>
<dbReference type="PANTHER" id="PTHR12948:SF3">
    <property type="entry name" value="NEDD8 ULTIMATE BUSTER 1"/>
    <property type="match status" value="1"/>
</dbReference>
<dbReference type="InterPro" id="IPR015940">
    <property type="entry name" value="UBA"/>
</dbReference>